<evidence type="ECO:0000313" key="3">
    <source>
        <dbReference type="Proteomes" id="UP000176562"/>
    </source>
</evidence>
<gene>
    <name evidence="2" type="ORF">LPB142_16170</name>
</gene>
<dbReference type="AlphaFoldDB" id="A0A1D9MFQ6"/>
<feature type="transmembrane region" description="Helical" evidence="1">
    <location>
        <begin position="151"/>
        <end position="168"/>
    </location>
</feature>
<dbReference type="Proteomes" id="UP000176562">
    <property type="component" value="Chromosome"/>
</dbReference>
<organism evidence="2 3">
    <name type="scientific">Rhodobacter xanthinilyticus</name>
    <dbReference type="NCBI Taxonomy" id="1850250"/>
    <lineage>
        <taxon>Bacteria</taxon>
        <taxon>Pseudomonadati</taxon>
        <taxon>Pseudomonadota</taxon>
        <taxon>Alphaproteobacteria</taxon>
        <taxon>Rhodobacterales</taxon>
        <taxon>Rhodobacter group</taxon>
        <taxon>Rhodobacter</taxon>
    </lineage>
</organism>
<reference evidence="2 3" key="1">
    <citation type="submission" date="2016-10" db="EMBL/GenBank/DDBJ databases">
        <title>Rhodobacter sp. LPB0142, isolated from sea water.</title>
        <authorList>
            <person name="Kim E."/>
            <person name="Yi H."/>
        </authorList>
    </citation>
    <scope>NUCLEOTIDE SEQUENCE [LARGE SCALE GENOMIC DNA]</scope>
    <source>
        <strain evidence="2 3">LPB0142</strain>
    </source>
</reference>
<proteinExistence type="predicted"/>
<keyword evidence="3" id="KW-1185">Reference proteome</keyword>
<name>A0A1D9MFQ6_9RHOB</name>
<evidence type="ECO:0000256" key="1">
    <source>
        <dbReference type="SAM" id="Phobius"/>
    </source>
</evidence>
<dbReference type="KEGG" id="rhp:LPB142_16170"/>
<evidence type="ECO:0000313" key="2">
    <source>
        <dbReference type="EMBL" id="AOZ70677.1"/>
    </source>
</evidence>
<accession>A0A1D9MFQ6</accession>
<sequence>MVAFTVAPLAAAAQTTDYFNFSIYTDAQDPYITNLGSGVHSVIGTFSGTDGVLSEFTGTFTAPLGSWALTSDDLTFFSGSYDTVSGELSSLSFRFYTEVGEAGYYVYTFGAGSGEPYSDTLSFKKTGVSGFQTTELTANWDVSAVPEMDRGGFASVAFVFLAGLGWMWRRRGQTSGRLAVLPNPTAI</sequence>
<keyword evidence="1" id="KW-0472">Membrane</keyword>
<keyword evidence="1" id="KW-1133">Transmembrane helix</keyword>
<protein>
    <submittedName>
        <fullName evidence="2">Uncharacterized protein</fullName>
    </submittedName>
</protein>
<dbReference type="EMBL" id="CP017781">
    <property type="protein sequence ID" value="AOZ70677.1"/>
    <property type="molecule type" value="Genomic_DNA"/>
</dbReference>
<keyword evidence="1" id="KW-0812">Transmembrane</keyword>